<keyword evidence="1" id="KW-0378">Hydrolase</keyword>
<accession>A0A1S8DDU8</accession>
<dbReference type="EMBL" id="MUBC01000051">
    <property type="protein sequence ID" value="ONM42710.1"/>
    <property type="molecule type" value="Genomic_DNA"/>
</dbReference>
<sequence>MRKLIAAALLLGAVAVAAQGSWLQAKAWLAQWLIADAWAEQLQAGTPSKPWPWADTWPVAKLTTPGGEARYVLDSVSGQALAFGPGQLDNGVAPGQTGTLLLAGHQDSHFAFVEQLQTGQVLALQDASGREYRYRVATQRIVDSRNEPMVLQYDRAELRLVTCYPFRALTSGGPLRYVVTAWLEEPAS</sequence>
<dbReference type="InterPro" id="IPR005754">
    <property type="entry name" value="Sortase"/>
</dbReference>
<organism evidence="3 4">
    <name type="scientific">Halopseudomonas pachastrellae</name>
    <dbReference type="NCBI Taxonomy" id="254161"/>
    <lineage>
        <taxon>Bacteria</taxon>
        <taxon>Pseudomonadati</taxon>
        <taxon>Pseudomonadota</taxon>
        <taxon>Gammaproteobacteria</taxon>
        <taxon>Pseudomonadales</taxon>
        <taxon>Pseudomonadaceae</taxon>
        <taxon>Halopseudomonas</taxon>
    </lineage>
</organism>
<feature type="chain" id="PRO_5010548299" evidence="2">
    <location>
        <begin position="19"/>
        <end position="188"/>
    </location>
</feature>
<dbReference type="AlphaFoldDB" id="A0A1S8DDU8"/>
<evidence type="ECO:0000256" key="1">
    <source>
        <dbReference type="ARBA" id="ARBA00022801"/>
    </source>
</evidence>
<dbReference type="InterPro" id="IPR022445">
    <property type="entry name" value="Sortase_proteobact_type"/>
</dbReference>
<gene>
    <name evidence="3" type="ORF">BXT89_16575</name>
</gene>
<proteinExistence type="predicted"/>
<evidence type="ECO:0000313" key="3">
    <source>
        <dbReference type="EMBL" id="ONM42710.1"/>
    </source>
</evidence>
<feature type="signal peptide" evidence="2">
    <location>
        <begin position="1"/>
        <end position="18"/>
    </location>
</feature>
<evidence type="ECO:0000256" key="2">
    <source>
        <dbReference type="SAM" id="SignalP"/>
    </source>
</evidence>
<dbReference type="GO" id="GO:0016787">
    <property type="term" value="F:hydrolase activity"/>
    <property type="evidence" value="ECO:0007669"/>
    <property type="project" value="UniProtKB-KW"/>
</dbReference>
<keyword evidence="2" id="KW-0732">Signal</keyword>
<evidence type="ECO:0000313" key="4">
    <source>
        <dbReference type="Proteomes" id="UP000242847"/>
    </source>
</evidence>
<dbReference type="InterPro" id="IPR041999">
    <property type="entry name" value="Sortase_D_1"/>
</dbReference>
<dbReference type="SUPFAM" id="SSF63817">
    <property type="entry name" value="Sortase"/>
    <property type="match status" value="1"/>
</dbReference>
<dbReference type="InterPro" id="IPR023365">
    <property type="entry name" value="Sortase_dom-sf"/>
</dbReference>
<dbReference type="NCBIfam" id="TIGR03784">
    <property type="entry name" value="marine_sortase"/>
    <property type="match status" value="1"/>
</dbReference>
<protein>
    <submittedName>
        <fullName evidence="3">Sortase, marine proteobacterial type</fullName>
    </submittedName>
</protein>
<dbReference type="RefSeq" id="WP_083728856.1">
    <property type="nucleotide sequence ID" value="NZ_FOUD01000009.1"/>
</dbReference>
<keyword evidence="4" id="KW-1185">Reference proteome</keyword>
<dbReference type="CDD" id="cd05828">
    <property type="entry name" value="Sortase_D_1"/>
    <property type="match status" value="1"/>
</dbReference>
<comment type="caution">
    <text evidence="3">The sequence shown here is derived from an EMBL/GenBank/DDBJ whole genome shotgun (WGS) entry which is preliminary data.</text>
</comment>
<dbReference type="Proteomes" id="UP000242847">
    <property type="component" value="Unassembled WGS sequence"/>
</dbReference>
<name>A0A1S8DDU8_9GAMM</name>
<dbReference type="OrthoDB" id="9790661at2"/>
<dbReference type="Gene3D" id="2.40.260.10">
    <property type="entry name" value="Sortase"/>
    <property type="match status" value="1"/>
</dbReference>
<dbReference type="STRING" id="254161.SAMN05216256_109152"/>
<dbReference type="Pfam" id="PF04203">
    <property type="entry name" value="Sortase"/>
    <property type="match status" value="1"/>
</dbReference>
<reference evidence="3 4" key="1">
    <citation type="submission" date="2017-01" db="EMBL/GenBank/DDBJ databases">
        <title>Draft genome sequence of Pseudomonas pachastrellae type strain CCUG 46540T from a deep sea.</title>
        <authorList>
            <person name="Gomila M."/>
            <person name="Mulet M."/>
            <person name="Lalucat J."/>
            <person name="Garcia-Valdes E."/>
        </authorList>
    </citation>
    <scope>NUCLEOTIDE SEQUENCE [LARGE SCALE GENOMIC DNA]</scope>
    <source>
        <strain evidence="3 4">CCUG 46540</strain>
    </source>
</reference>